<dbReference type="GO" id="GO:0046917">
    <property type="term" value="F:triphosphoribosyl-dephospho-CoA synthase activity"/>
    <property type="evidence" value="ECO:0007669"/>
    <property type="project" value="UniProtKB-EC"/>
</dbReference>
<dbReference type="NCBIfam" id="TIGR03132">
    <property type="entry name" value="malonate_mdcB"/>
    <property type="match status" value="1"/>
</dbReference>
<dbReference type="PANTHER" id="PTHR30201:SF2">
    <property type="entry name" value="2-(5''-TRIPHOSPHORIBOSYL)-3'-DEPHOSPHOCOENZYME-A SYNTHASE"/>
    <property type="match status" value="1"/>
</dbReference>
<name>A0A0A1FES0_9BURK</name>
<keyword evidence="3 6" id="KW-0808">Transferase</keyword>
<dbReference type="KEGG" id="care:LT85_3016"/>
<dbReference type="InterPro" id="IPR002736">
    <property type="entry name" value="CitG"/>
</dbReference>
<gene>
    <name evidence="6" type="ORF">LT85_3016</name>
</gene>
<keyword evidence="5" id="KW-0067">ATP-binding</keyword>
<reference evidence="7" key="1">
    <citation type="journal article" date="2014" name="Soil Biol. Biochem.">
        <title>Structure and function of bacterial communities in ageing soils: Insights from the Mendocino ecological staircase.</title>
        <authorList>
            <person name="Uroz S."/>
            <person name="Tech J.J."/>
            <person name="Sawaya N.A."/>
            <person name="Frey-Klett P."/>
            <person name="Leveau J.H.J."/>
        </authorList>
    </citation>
    <scope>NUCLEOTIDE SEQUENCE [LARGE SCALE GENOMIC DNA]</scope>
    <source>
        <strain evidence="7">Cal35</strain>
    </source>
</reference>
<evidence type="ECO:0000256" key="5">
    <source>
        <dbReference type="ARBA" id="ARBA00022840"/>
    </source>
</evidence>
<comment type="catalytic activity">
    <reaction evidence="1">
        <text>3'-dephospho-CoA + ATP = 2'-(5''-triphospho-alpha-D-ribosyl)-3'-dephospho-CoA + adenine</text>
        <dbReference type="Rhea" id="RHEA:15117"/>
        <dbReference type="ChEBI" id="CHEBI:16708"/>
        <dbReference type="ChEBI" id="CHEBI:30616"/>
        <dbReference type="ChEBI" id="CHEBI:57328"/>
        <dbReference type="ChEBI" id="CHEBI:61378"/>
        <dbReference type="EC" id="2.4.2.52"/>
    </reaction>
</comment>
<organism evidence="6 7">
    <name type="scientific">Collimonas arenae</name>
    <dbReference type="NCBI Taxonomy" id="279058"/>
    <lineage>
        <taxon>Bacteria</taxon>
        <taxon>Pseudomonadati</taxon>
        <taxon>Pseudomonadota</taxon>
        <taxon>Betaproteobacteria</taxon>
        <taxon>Burkholderiales</taxon>
        <taxon>Oxalobacteraceae</taxon>
        <taxon>Collimonas</taxon>
    </lineage>
</organism>
<dbReference type="STRING" id="279058.LT85_3016"/>
<protein>
    <recommendedName>
        <fullName evidence="2">triphosphoribosyl-dephospho-CoA synthase</fullName>
        <ecNumber evidence="2">2.4.2.52</ecNumber>
    </recommendedName>
</protein>
<accession>A0A0A1FES0</accession>
<keyword evidence="7" id="KW-1185">Reference proteome</keyword>
<evidence type="ECO:0000256" key="2">
    <source>
        <dbReference type="ARBA" id="ARBA00012074"/>
    </source>
</evidence>
<sequence>MIAAPLCPDPRFPVSPQIRRHGLPQQSLRQQRAFSQKVARLALRSLYRELQLYPKPGLVSLVDSGSHTDMDAGTFMRSLFSLRHYFIQITRAGMAGKDFAVLRQLGIAAEQTMLKATAGVNTHRGAIFCLGMLCAATGYCQSRDMPLSPAAIRATLLIQWGDALTRHMQERAGSAHPSDMSHGRQVAETYAVSGASEEAALGFPSLFEIALPRFLLTLNAGRGYDAAATDALFALMASISDTNLYHRGGATAADKVKTCARQFLETGGSATINWRQQAISCHKVFIQDKLSPGGAADLLAATYLLHGLSYLR</sequence>
<dbReference type="Pfam" id="PF01874">
    <property type="entry name" value="CitG"/>
    <property type="match status" value="1"/>
</dbReference>
<dbReference type="AlphaFoldDB" id="A0A0A1FES0"/>
<evidence type="ECO:0000256" key="3">
    <source>
        <dbReference type="ARBA" id="ARBA00022679"/>
    </source>
</evidence>
<dbReference type="Gene3D" id="1.10.4200.10">
    <property type="entry name" value="Triphosphoribosyl-dephospho-CoA protein"/>
    <property type="match status" value="1"/>
</dbReference>
<dbReference type="GO" id="GO:0051191">
    <property type="term" value="P:prosthetic group biosynthetic process"/>
    <property type="evidence" value="ECO:0007669"/>
    <property type="project" value="TreeGrafter"/>
</dbReference>
<dbReference type="OrthoDB" id="114886at2"/>
<keyword evidence="4" id="KW-0547">Nucleotide-binding</keyword>
<dbReference type="HOGENOM" id="CLU_056179_1_1_4"/>
<dbReference type="PANTHER" id="PTHR30201">
    <property type="entry name" value="TRIPHOSPHORIBOSYL-DEPHOSPHO-COA SYNTHASE"/>
    <property type="match status" value="1"/>
</dbReference>
<proteinExistence type="predicted"/>
<keyword evidence="6" id="KW-0328">Glycosyltransferase</keyword>
<dbReference type="EC" id="2.4.2.52" evidence="2"/>
<dbReference type="RefSeq" id="WP_052135209.1">
    <property type="nucleotide sequence ID" value="NZ_CP009962.1"/>
</dbReference>
<dbReference type="Proteomes" id="UP000030302">
    <property type="component" value="Chromosome"/>
</dbReference>
<evidence type="ECO:0000256" key="4">
    <source>
        <dbReference type="ARBA" id="ARBA00022741"/>
    </source>
</evidence>
<evidence type="ECO:0000313" key="6">
    <source>
        <dbReference type="EMBL" id="AIY42174.1"/>
    </source>
</evidence>
<dbReference type="InterPro" id="IPR017555">
    <property type="entry name" value="TriPribosyl-deP-CoA_syn"/>
</dbReference>
<dbReference type="GO" id="GO:0016757">
    <property type="term" value="F:glycosyltransferase activity"/>
    <property type="evidence" value="ECO:0007669"/>
    <property type="project" value="UniProtKB-KW"/>
</dbReference>
<dbReference type="EMBL" id="CP009962">
    <property type="protein sequence ID" value="AIY42174.1"/>
    <property type="molecule type" value="Genomic_DNA"/>
</dbReference>
<evidence type="ECO:0000256" key="1">
    <source>
        <dbReference type="ARBA" id="ARBA00001210"/>
    </source>
</evidence>
<dbReference type="GO" id="GO:0005524">
    <property type="term" value="F:ATP binding"/>
    <property type="evidence" value="ECO:0007669"/>
    <property type="project" value="UniProtKB-KW"/>
</dbReference>
<evidence type="ECO:0000313" key="7">
    <source>
        <dbReference type="Proteomes" id="UP000030302"/>
    </source>
</evidence>